<sequence length="86" mass="9686">MGSTCGIIYASEHGTESLEFSPNQLCTNDYGIQKATPSFQLPPLPLHVGYSIWMMIERRAGAFFRPSEVDTQCCKTFRIDRRLVIG</sequence>
<evidence type="ECO:0000313" key="1">
    <source>
        <dbReference type="EMBL" id="EKC17524.1"/>
    </source>
</evidence>
<proteinExistence type="predicted"/>
<organism evidence="1">
    <name type="scientific">Magallana gigas</name>
    <name type="common">Pacific oyster</name>
    <name type="synonym">Crassostrea gigas</name>
    <dbReference type="NCBI Taxonomy" id="29159"/>
    <lineage>
        <taxon>Eukaryota</taxon>
        <taxon>Metazoa</taxon>
        <taxon>Spiralia</taxon>
        <taxon>Lophotrochozoa</taxon>
        <taxon>Mollusca</taxon>
        <taxon>Bivalvia</taxon>
        <taxon>Autobranchia</taxon>
        <taxon>Pteriomorphia</taxon>
        <taxon>Ostreida</taxon>
        <taxon>Ostreoidea</taxon>
        <taxon>Ostreidae</taxon>
        <taxon>Magallana</taxon>
    </lineage>
</organism>
<dbReference type="EMBL" id="JH822750">
    <property type="protein sequence ID" value="EKC17524.1"/>
    <property type="molecule type" value="Genomic_DNA"/>
</dbReference>
<reference evidence="1" key="1">
    <citation type="journal article" date="2012" name="Nature">
        <title>The oyster genome reveals stress adaptation and complexity of shell formation.</title>
        <authorList>
            <person name="Zhang G."/>
            <person name="Fang X."/>
            <person name="Guo X."/>
            <person name="Li L."/>
            <person name="Luo R."/>
            <person name="Xu F."/>
            <person name="Yang P."/>
            <person name="Zhang L."/>
            <person name="Wang X."/>
            <person name="Qi H."/>
            <person name="Xiong Z."/>
            <person name="Que H."/>
            <person name="Xie Y."/>
            <person name="Holland P.W."/>
            <person name="Paps J."/>
            <person name="Zhu Y."/>
            <person name="Wu F."/>
            <person name="Chen Y."/>
            <person name="Wang J."/>
            <person name="Peng C."/>
            <person name="Meng J."/>
            <person name="Yang L."/>
            <person name="Liu J."/>
            <person name="Wen B."/>
            <person name="Zhang N."/>
            <person name="Huang Z."/>
            <person name="Zhu Q."/>
            <person name="Feng Y."/>
            <person name="Mount A."/>
            <person name="Hedgecock D."/>
            <person name="Xu Z."/>
            <person name="Liu Y."/>
            <person name="Domazet-Loso T."/>
            <person name="Du Y."/>
            <person name="Sun X."/>
            <person name="Zhang S."/>
            <person name="Liu B."/>
            <person name="Cheng P."/>
            <person name="Jiang X."/>
            <person name="Li J."/>
            <person name="Fan D."/>
            <person name="Wang W."/>
            <person name="Fu W."/>
            <person name="Wang T."/>
            <person name="Wang B."/>
            <person name="Zhang J."/>
            <person name="Peng Z."/>
            <person name="Li Y."/>
            <person name="Li N."/>
            <person name="Wang J."/>
            <person name="Chen M."/>
            <person name="He Y."/>
            <person name="Tan F."/>
            <person name="Song X."/>
            <person name="Zheng Q."/>
            <person name="Huang R."/>
            <person name="Yang H."/>
            <person name="Du X."/>
            <person name="Chen L."/>
            <person name="Yang M."/>
            <person name="Gaffney P.M."/>
            <person name="Wang S."/>
            <person name="Luo L."/>
            <person name="She Z."/>
            <person name="Ming Y."/>
            <person name="Huang W."/>
            <person name="Zhang S."/>
            <person name="Huang B."/>
            <person name="Zhang Y."/>
            <person name="Qu T."/>
            <person name="Ni P."/>
            <person name="Miao G."/>
            <person name="Wang J."/>
            <person name="Wang Q."/>
            <person name="Steinberg C.E."/>
            <person name="Wang H."/>
            <person name="Li N."/>
            <person name="Qian L."/>
            <person name="Zhang G."/>
            <person name="Li Y."/>
            <person name="Yang H."/>
            <person name="Liu X."/>
            <person name="Wang J."/>
            <person name="Yin Y."/>
            <person name="Wang J."/>
        </authorList>
    </citation>
    <scope>NUCLEOTIDE SEQUENCE [LARGE SCALE GENOMIC DNA]</scope>
    <source>
        <strain evidence="1">05x7-T-G4-1.051#20</strain>
    </source>
</reference>
<dbReference type="HOGENOM" id="CLU_2500066_0_0_1"/>
<name>K1PFD1_MAGGI</name>
<gene>
    <name evidence="1" type="ORF">CGI_10000635</name>
</gene>
<protein>
    <submittedName>
        <fullName evidence="1">Uncharacterized protein</fullName>
    </submittedName>
</protein>
<dbReference type="InParanoid" id="K1PFD1"/>
<accession>K1PFD1</accession>
<dbReference type="AlphaFoldDB" id="K1PFD1"/>